<dbReference type="Proteomes" id="UP000828048">
    <property type="component" value="Chromosome 12"/>
</dbReference>
<organism evidence="1 2">
    <name type="scientific">Vaccinium darrowii</name>
    <dbReference type="NCBI Taxonomy" id="229202"/>
    <lineage>
        <taxon>Eukaryota</taxon>
        <taxon>Viridiplantae</taxon>
        <taxon>Streptophyta</taxon>
        <taxon>Embryophyta</taxon>
        <taxon>Tracheophyta</taxon>
        <taxon>Spermatophyta</taxon>
        <taxon>Magnoliopsida</taxon>
        <taxon>eudicotyledons</taxon>
        <taxon>Gunneridae</taxon>
        <taxon>Pentapetalae</taxon>
        <taxon>asterids</taxon>
        <taxon>Ericales</taxon>
        <taxon>Ericaceae</taxon>
        <taxon>Vaccinioideae</taxon>
        <taxon>Vaccinieae</taxon>
        <taxon>Vaccinium</taxon>
    </lineage>
</organism>
<evidence type="ECO:0000313" key="1">
    <source>
        <dbReference type="EMBL" id="KAH7863177.1"/>
    </source>
</evidence>
<dbReference type="EMBL" id="CM037162">
    <property type="protein sequence ID" value="KAH7863177.1"/>
    <property type="molecule type" value="Genomic_DNA"/>
</dbReference>
<accession>A0ACB7ZCL9</accession>
<proteinExistence type="predicted"/>
<reference evidence="1 2" key="1">
    <citation type="journal article" date="2021" name="Hortic Res">
        <title>High-quality reference genome and annotation aids understanding of berry development for evergreen blueberry (Vaccinium darrowii).</title>
        <authorList>
            <person name="Yu J."/>
            <person name="Hulse-Kemp A.M."/>
            <person name="Babiker E."/>
            <person name="Staton M."/>
        </authorList>
    </citation>
    <scope>NUCLEOTIDE SEQUENCE [LARGE SCALE GENOMIC DNA]</scope>
    <source>
        <strain evidence="2">cv. NJ 8807/NJ 8810</strain>
        <tissue evidence="1">Young leaf</tissue>
    </source>
</reference>
<comment type="caution">
    <text evidence="1">The sequence shown here is derived from an EMBL/GenBank/DDBJ whole genome shotgun (WGS) entry which is preliminary data.</text>
</comment>
<sequence>MAAGLLAPSHHFNNPILSSASVLGTAKFNNLRNYASARDTSKSNLNRVKVSAIKEKTEEIKTPSSSSSSSSSAEEVTQKYGLEAGLWKIFSSKEEGKEGDKGKNKSKGDQAKELLAKYGGAYLVTSITLSLISFSLCYALISAGIDVPSLLQKVGIATNETGEKVGTFALAYAAHKAASPIRFPPTVALTPIVASWIGKKPLRLHHSTSAHPPKSNRFSLTPSPHPALYASSTRKCEDDGLLLDLEMKKRAVRLAFANIPAVVDGIRDEHFVAKNLEEAFNPTSGLGWG</sequence>
<evidence type="ECO:0000313" key="2">
    <source>
        <dbReference type="Proteomes" id="UP000828048"/>
    </source>
</evidence>
<gene>
    <name evidence="1" type="ORF">Vadar_014326</name>
</gene>
<keyword evidence="2" id="KW-1185">Reference proteome</keyword>
<name>A0ACB7ZCL9_9ERIC</name>
<protein>
    <submittedName>
        <fullName evidence="1">Uncharacterized protein</fullName>
    </submittedName>
</protein>